<gene>
    <name evidence="14" type="ORF">BG61_06285</name>
</gene>
<keyword evidence="15" id="KW-1185">Reference proteome</keyword>
<feature type="binding site" evidence="9">
    <location>
        <position position="463"/>
    </location>
    <ligand>
        <name>Mg(2+)</name>
        <dbReference type="ChEBI" id="CHEBI:18420"/>
    </ligand>
</feature>
<evidence type="ECO:0000256" key="4">
    <source>
        <dbReference type="ARBA" id="ARBA00022723"/>
    </source>
</evidence>
<name>A0A069PZ64_9BURK</name>
<dbReference type="AlphaFoldDB" id="A0A069PZ64"/>
<keyword evidence="6 9" id="KW-0460">Magnesium</keyword>
<dbReference type="InterPro" id="IPR047213">
    <property type="entry name" value="TPP_PYR_PDC_IPDC-like"/>
</dbReference>
<comment type="cofactor">
    <cofactor evidence="1">
        <name>a metal cation</name>
        <dbReference type="ChEBI" id="CHEBI:25213"/>
    </cofactor>
</comment>
<dbReference type="GO" id="GO:0004737">
    <property type="term" value="F:pyruvate decarboxylase activity"/>
    <property type="evidence" value="ECO:0007669"/>
    <property type="project" value="TreeGrafter"/>
</dbReference>
<dbReference type="PIRSF" id="PIRSF036565">
    <property type="entry name" value="Pyruvt_ip_decrb"/>
    <property type="match status" value="1"/>
</dbReference>
<dbReference type="Proteomes" id="UP000027466">
    <property type="component" value="Unassembled WGS sequence"/>
</dbReference>
<protein>
    <submittedName>
        <fullName evidence="14">Indole-3-pyruvate decarboxylase</fullName>
    </submittedName>
</protein>
<dbReference type="SUPFAM" id="SSF52518">
    <property type="entry name" value="Thiamin diphosphate-binding fold (THDP-binding)"/>
    <property type="match status" value="2"/>
</dbReference>
<dbReference type="Pfam" id="PF02775">
    <property type="entry name" value="TPP_enzyme_C"/>
    <property type="match status" value="1"/>
</dbReference>
<keyword evidence="7 10" id="KW-0786">Thiamine pyrophosphate</keyword>
<accession>A0A069PZ64</accession>
<feature type="binding site" evidence="9">
    <location>
        <position position="461"/>
    </location>
    <ligand>
        <name>Mg(2+)</name>
        <dbReference type="ChEBI" id="CHEBI:18420"/>
    </ligand>
</feature>
<evidence type="ECO:0000256" key="5">
    <source>
        <dbReference type="ARBA" id="ARBA00022793"/>
    </source>
</evidence>
<evidence type="ECO:0000259" key="11">
    <source>
        <dbReference type="Pfam" id="PF00205"/>
    </source>
</evidence>
<dbReference type="PANTHER" id="PTHR43452">
    <property type="entry name" value="PYRUVATE DECARBOXYLASE"/>
    <property type="match status" value="1"/>
</dbReference>
<keyword evidence="4 9" id="KW-0479">Metal-binding</keyword>
<dbReference type="CDD" id="cd07038">
    <property type="entry name" value="TPP_PYR_PDC_IPDC_like"/>
    <property type="match status" value="1"/>
</dbReference>
<evidence type="ECO:0000259" key="13">
    <source>
        <dbReference type="Pfam" id="PF02776"/>
    </source>
</evidence>
<dbReference type="FunFam" id="3.40.50.970:FF:000019">
    <property type="entry name" value="Pyruvate decarboxylase isozyme"/>
    <property type="match status" value="1"/>
</dbReference>
<feature type="domain" description="Thiamine pyrophosphate enzyme N-terminal TPP-binding" evidence="13">
    <location>
        <begin position="4"/>
        <end position="106"/>
    </location>
</feature>
<comment type="caution">
    <text evidence="14">The sequence shown here is derived from an EMBL/GenBank/DDBJ whole genome shotgun (WGS) entry which is preliminary data.</text>
</comment>
<evidence type="ECO:0000256" key="7">
    <source>
        <dbReference type="ARBA" id="ARBA00023052"/>
    </source>
</evidence>
<dbReference type="GO" id="GO:0030976">
    <property type="term" value="F:thiamine pyrophosphate binding"/>
    <property type="evidence" value="ECO:0007669"/>
    <property type="project" value="InterPro"/>
</dbReference>
<dbReference type="PANTHER" id="PTHR43452:SF30">
    <property type="entry name" value="PYRUVATE DECARBOXYLASE ISOZYME 1-RELATED"/>
    <property type="match status" value="1"/>
</dbReference>
<dbReference type="Pfam" id="PF00205">
    <property type="entry name" value="TPP_enzyme_M"/>
    <property type="match status" value="1"/>
</dbReference>
<dbReference type="Gene3D" id="3.40.50.970">
    <property type="match status" value="2"/>
</dbReference>
<evidence type="ECO:0000256" key="3">
    <source>
        <dbReference type="ARBA" id="ARBA00007812"/>
    </source>
</evidence>
<feature type="domain" description="Thiamine pyrophosphate enzyme central" evidence="11">
    <location>
        <begin position="199"/>
        <end position="318"/>
    </location>
</feature>
<keyword evidence="8" id="KW-0456">Lyase</keyword>
<evidence type="ECO:0000256" key="1">
    <source>
        <dbReference type="ARBA" id="ARBA00001920"/>
    </source>
</evidence>
<dbReference type="CDD" id="cd02005">
    <property type="entry name" value="TPP_PDC_IPDC"/>
    <property type="match status" value="1"/>
</dbReference>
<dbReference type="EMBL" id="JFHC01000013">
    <property type="protein sequence ID" value="KDR42751.1"/>
    <property type="molecule type" value="Genomic_DNA"/>
</dbReference>
<dbReference type="InterPro" id="IPR029035">
    <property type="entry name" value="DHS-like_NAD/FAD-binding_dom"/>
</dbReference>
<organism evidence="14 15">
    <name type="scientific">Caballeronia glathei</name>
    <dbReference type="NCBI Taxonomy" id="60547"/>
    <lineage>
        <taxon>Bacteria</taxon>
        <taxon>Pseudomonadati</taxon>
        <taxon>Pseudomonadota</taxon>
        <taxon>Betaproteobacteria</taxon>
        <taxon>Burkholderiales</taxon>
        <taxon>Burkholderiaceae</taxon>
        <taxon>Caballeronia</taxon>
    </lineage>
</organism>
<dbReference type="InterPro" id="IPR012000">
    <property type="entry name" value="Thiamin_PyroP_enz_cen_dom"/>
</dbReference>
<dbReference type="Gene3D" id="3.40.50.1220">
    <property type="entry name" value="TPP-binding domain"/>
    <property type="match status" value="1"/>
</dbReference>
<dbReference type="STRING" id="60547.GCA_000751215_05903"/>
<proteinExistence type="inferred from homology"/>
<evidence type="ECO:0000313" key="14">
    <source>
        <dbReference type="EMBL" id="KDR42751.1"/>
    </source>
</evidence>
<comment type="cofactor">
    <cofactor evidence="2">
        <name>thiamine diphosphate</name>
        <dbReference type="ChEBI" id="CHEBI:58937"/>
    </cofactor>
</comment>
<dbReference type="InterPro" id="IPR029061">
    <property type="entry name" value="THDP-binding"/>
</dbReference>
<evidence type="ECO:0000256" key="9">
    <source>
        <dbReference type="PIRSR" id="PIRSR036565-2"/>
    </source>
</evidence>
<evidence type="ECO:0000256" key="2">
    <source>
        <dbReference type="ARBA" id="ARBA00001964"/>
    </source>
</evidence>
<dbReference type="InterPro" id="IPR011766">
    <property type="entry name" value="TPP_enzyme_TPP-bd"/>
</dbReference>
<feature type="domain" description="Thiamine pyrophosphate enzyme TPP-binding" evidence="12">
    <location>
        <begin position="383"/>
        <end position="527"/>
    </location>
</feature>
<dbReference type="RefSeq" id="WP_035938575.1">
    <property type="nucleotide sequence ID" value="NZ_CADFFX010000017.1"/>
</dbReference>
<dbReference type="GO" id="GO:0005829">
    <property type="term" value="C:cytosol"/>
    <property type="evidence" value="ECO:0007669"/>
    <property type="project" value="TreeGrafter"/>
</dbReference>
<dbReference type="GO" id="GO:0000287">
    <property type="term" value="F:magnesium ion binding"/>
    <property type="evidence" value="ECO:0007669"/>
    <property type="project" value="InterPro"/>
</dbReference>
<keyword evidence="14" id="KW-0670">Pyruvate</keyword>
<dbReference type="FunFam" id="3.40.50.970:FF:000024">
    <property type="entry name" value="Pyruvate decarboxylase isozyme"/>
    <property type="match status" value="1"/>
</dbReference>
<sequence>MSKTVIQHVLSRLKELGIKDIFGVAGDYAFPIEDAVCADKDMRWVGSCNELNAAYSADGYARIHGMAALSTTYGVGELSAINGTAGSYAEFLPVFHLVGMPASGVQTARRLVHHTLGNGEFEIFYDMVEPVVCARAIMTPENCVAETERLISAALQMRRPVYMGFPSDYANMPVTGTVEPAPDHPPRPATDPVALNAAVAAIVDALLPSKTACIVPGILVSRAGLADHALAIVNASNLPFTTMFMDKCVLDESHPNYIGMYDGKLMNEQVRVFVEGCDCVIGIGAMLTDFNSGSFTAQIDRSKSMNIMLDTVRVGNASYNNVRMEDVLTELARRIPRKEVSAPPVQGLGAPVGKLEGPVTADYLYPRWQQMLRPNDIVIAETGTASMGLGFAHMPKGATFQNQTLWGAIGWATPAAFGAAIAAPHRRTILITGEGSHQLSAQEVSQFHRFGLKPIIFVLNNDGYLIERLLCKDPESYYNDLAKWNYSKLPEALGCDGWFTARVTTCAELDQAIAAAESCGTGAYIEVIAGRYEASPLSMKLHESVDTLYSA</sequence>
<dbReference type="GO" id="GO:0000949">
    <property type="term" value="P:aromatic amino acid family catabolic process to alcohol via Ehrlich pathway"/>
    <property type="evidence" value="ECO:0007669"/>
    <property type="project" value="TreeGrafter"/>
</dbReference>
<dbReference type="InterPro" id="IPR047214">
    <property type="entry name" value="TPP_PDC_IPDC"/>
</dbReference>
<evidence type="ECO:0000313" key="15">
    <source>
        <dbReference type="Proteomes" id="UP000027466"/>
    </source>
</evidence>
<reference evidence="14 15" key="1">
    <citation type="submission" date="2014-03" db="EMBL/GenBank/DDBJ databases">
        <title>Draft Genome Sequences of Four Burkholderia Strains.</title>
        <authorList>
            <person name="Liu X.Y."/>
            <person name="Li C.X."/>
            <person name="Xu J.H."/>
        </authorList>
    </citation>
    <scope>NUCLEOTIDE SEQUENCE [LARGE SCALE GENOMIC DNA]</scope>
    <source>
        <strain evidence="14 15">DSM 50014</strain>
    </source>
</reference>
<dbReference type="InterPro" id="IPR012110">
    <property type="entry name" value="PDC/IPDC-like"/>
</dbReference>
<comment type="similarity">
    <text evidence="3 10">Belongs to the TPP enzyme family.</text>
</comment>
<keyword evidence="5" id="KW-0210">Decarboxylase</keyword>
<comment type="cofactor">
    <cofactor evidence="9">
        <name>Mg(2+)</name>
        <dbReference type="ChEBI" id="CHEBI:18420"/>
    </cofactor>
    <text evidence="9">Binds 1 Mg(2+) per subunit.</text>
</comment>
<dbReference type="Pfam" id="PF02776">
    <property type="entry name" value="TPP_enzyme_N"/>
    <property type="match status" value="1"/>
</dbReference>
<evidence type="ECO:0000256" key="8">
    <source>
        <dbReference type="ARBA" id="ARBA00023239"/>
    </source>
</evidence>
<evidence type="ECO:0000256" key="6">
    <source>
        <dbReference type="ARBA" id="ARBA00022842"/>
    </source>
</evidence>
<dbReference type="InterPro" id="IPR012001">
    <property type="entry name" value="Thiamin_PyroP_enz_TPP-bd_dom"/>
</dbReference>
<evidence type="ECO:0000256" key="10">
    <source>
        <dbReference type="RuleBase" id="RU362132"/>
    </source>
</evidence>
<evidence type="ECO:0000259" key="12">
    <source>
        <dbReference type="Pfam" id="PF02775"/>
    </source>
</evidence>
<dbReference type="SUPFAM" id="SSF52467">
    <property type="entry name" value="DHS-like NAD/FAD-binding domain"/>
    <property type="match status" value="1"/>
</dbReference>